<feature type="transmembrane region" description="Helical" evidence="1">
    <location>
        <begin position="90"/>
        <end position="108"/>
    </location>
</feature>
<evidence type="ECO:0000256" key="1">
    <source>
        <dbReference type="SAM" id="Phobius"/>
    </source>
</evidence>
<sequence>MCNVAEGKSGNSSVIASGLAVVLGAVIAWLTRGTSGVHLPLLAAALAGVVIGLADSRRGWIAAVIQSVVVVAGVLFIGREGTVPEIEKHSLFGAIGLSFAGSFIGAFIKRAFRS</sequence>
<gene>
    <name evidence="2" type="ORF">GCM10023091_37210</name>
</gene>
<evidence type="ECO:0000313" key="2">
    <source>
        <dbReference type="EMBL" id="GAA4445494.1"/>
    </source>
</evidence>
<dbReference type="Proteomes" id="UP001501508">
    <property type="component" value="Unassembled WGS sequence"/>
</dbReference>
<keyword evidence="3" id="KW-1185">Reference proteome</keyword>
<evidence type="ECO:0000313" key="3">
    <source>
        <dbReference type="Proteomes" id="UP001501508"/>
    </source>
</evidence>
<keyword evidence="1" id="KW-1133">Transmembrane helix</keyword>
<reference evidence="3" key="1">
    <citation type="journal article" date="2019" name="Int. J. Syst. Evol. Microbiol.">
        <title>The Global Catalogue of Microorganisms (GCM) 10K type strain sequencing project: providing services to taxonomists for standard genome sequencing and annotation.</title>
        <authorList>
            <consortium name="The Broad Institute Genomics Platform"/>
            <consortium name="The Broad Institute Genome Sequencing Center for Infectious Disease"/>
            <person name="Wu L."/>
            <person name="Ma J."/>
        </authorList>
    </citation>
    <scope>NUCLEOTIDE SEQUENCE [LARGE SCALE GENOMIC DNA]</scope>
    <source>
        <strain evidence="3">JCM 31920</strain>
    </source>
</reference>
<protein>
    <submittedName>
        <fullName evidence="2">Uncharacterized protein</fullName>
    </submittedName>
</protein>
<accession>A0ABP8M846</accession>
<keyword evidence="1" id="KW-0812">Transmembrane</keyword>
<comment type="caution">
    <text evidence="2">The sequence shown here is derived from an EMBL/GenBank/DDBJ whole genome shotgun (WGS) entry which is preliminary data.</text>
</comment>
<proteinExistence type="predicted"/>
<dbReference type="EMBL" id="BAABEY010000034">
    <property type="protein sequence ID" value="GAA4445494.1"/>
    <property type="molecule type" value="Genomic_DNA"/>
</dbReference>
<feature type="transmembrane region" description="Helical" evidence="1">
    <location>
        <begin position="60"/>
        <end position="78"/>
    </location>
</feature>
<organism evidence="2 3">
    <name type="scientific">Ravibacter arvi</name>
    <dbReference type="NCBI Taxonomy" id="2051041"/>
    <lineage>
        <taxon>Bacteria</taxon>
        <taxon>Pseudomonadati</taxon>
        <taxon>Bacteroidota</taxon>
        <taxon>Cytophagia</taxon>
        <taxon>Cytophagales</taxon>
        <taxon>Spirosomataceae</taxon>
        <taxon>Ravibacter</taxon>
    </lineage>
</organism>
<feature type="transmembrane region" description="Helical" evidence="1">
    <location>
        <begin position="37"/>
        <end position="53"/>
    </location>
</feature>
<name>A0ABP8M846_9BACT</name>
<keyword evidence="1" id="KW-0472">Membrane</keyword>
<feature type="transmembrane region" description="Helical" evidence="1">
    <location>
        <begin position="12"/>
        <end position="31"/>
    </location>
</feature>